<proteinExistence type="predicted"/>
<keyword evidence="3" id="KW-1185">Reference proteome</keyword>
<evidence type="ECO:0000256" key="1">
    <source>
        <dbReference type="SAM" id="MobiDB-lite"/>
    </source>
</evidence>
<organism evidence="2 3">
    <name type="scientific">Prevotella micans F0438</name>
    <dbReference type="NCBI Taxonomy" id="883158"/>
    <lineage>
        <taxon>Bacteria</taxon>
        <taxon>Pseudomonadati</taxon>
        <taxon>Bacteroidota</taxon>
        <taxon>Bacteroidia</taxon>
        <taxon>Bacteroidales</taxon>
        <taxon>Prevotellaceae</taxon>
        <taxon>Prevotella</taxon>
    </lineage>
</organism>
<dbReference type="Proteomes" id="UP000016023">
    <property type="component" value="Unassembled WGS sequence"/>
</dbReference>
<evidence type="ECO:0000313" key="3">
    <source>
        <dbReference type="Proteomes" id="UP000016023"/>
    </source>
</evidence>
<dbReference type="HOGENOM" id="CLU_2495278_0_0_10"/>
<gene>
    <name evidence="2" type="ORF">HMPREF9140_01665</name>
</gene>
<dbReference type="AlphaFoldDB" id="H1Q427"/>
<comment type="caution">
    <text evidence="2">The sequence shown here is derived from an EMBL/GenBank/DDBJ whole genome shotgun (WGS) entry which is preliminary data.</text>
</comment>
<feature type="compositionally biased region" description="Gly residues" evidence="1">
    <location>
        <begin position="43"/>
        <end position="56"/>
    </location>
</feature>
<feature type="region of interest" description="Disordered" evidence="1">
    <location>
        <begin position="34"/>
        <end position="78"/>
    </location>
</feature>
<dbReference type="EMBL" id="AGWK01000044">
    <property type="protein sequence ID" value="EHO67948.1"/>
    <property type="molecule type" value="Genomic_DNA"/>
</dbReference>
<evidence type="ECO:0000313" key="2">
    <source>
        <dbReference type="EMBL" id="EHO67948.1"/>
    </source>
</evidence>
<dbReference type="PATRIC" id="fig|883158.3.peg.1668"/>
<sequence length="78" mass="8284">MKETEQLAEYVKPAITVCRVDYESYLLDASIRGENTPGSAQNSGGGAYNQGGGGAGVAEDDNEVNNGKQWGSVWEDDL</sequence>
<reference evidence="2 3" key="1">
    <citation type="submission" date="2011-12" db="EMBL/GenBank/DDBJ databases">
        <title>The Genome Sequence of Prevotella micans F0438.</title>
        <authorList>
            <consortium name="The Broad Institute Genome Sequencing Platform"/>
            <person name="Earl A."/>
            <person name="Ward D."/>
            <person name="Feldgarden M."/>
            <person name="Gevers D."/>
            <person name="Izard J."/>
            <person name="Baranova O.V."/>
            <person name="Blanton J.M."/>
            <person name="Wade W.G."/>
            <person name="Dewhirst F.E."/>
            <person name="Young S.K."/>
            <person name="Zeng Q."/>
            <person name="Gargeya S."/>
            <person name="Fitzgerald M."/>
            <person name="Haas B."/>
            <person name="Abouelleil A."/>
            <person name="Alvarado L."/>
            <person name="Arachchi H.M."/>
            <person name="Berlin A."/>
            <person name="Chapman S.B."/>
            <person name="Gearin G."/>
            <person name="Goldberg J."/>
            <person name="Griggs A."/>
            <person name="Gujja S."/>
            <person name="Hansen M."/>
            <person name="Heiman D."/>
            <person name="Howarth C."/>
            <person name="Larimer J."/>
            <person name="Lui A."/>
            <person name="MacDonald P.J.P."/>
            <person name="McCowen C."/>
            <person name="Montmayeur A."/>
            <person name="Murphy C."/>
            <person name="Neiman D."/>
            <person name="Pearson M."/>
            <person name="Priest M."/>
            <person name="Roberts A."/>
            <person name="Saif S."/>
            <person name="Shea T."/>
            <person name="Sisk P."/>
            <person name="Stolte C."/>
            <person name="Sykes S."/>
            <person name="Wortman J."/>
            <person name="Nusbaum C."/>
            <person name="Birren B."/>
        </authorList>
    </citation>
    <scope>NUCLEOTIDE SEQUENCE [LARGE SCALE GENOMIC DNA]</scope>
    <source>
        <strain evidence="2 3">F0438</strain>
    </source>
</reference>
<name>H1Q427_9BACT</name>
<accession>H1Q427</accession>
<dbReference type="STRING" id="883158.HMPREF9140_01665"/>
<protein>
    <submittedName>
        <fullName evidence="2">Uncharacterized protein</fullName>
    </submittedName>
</protein>
<dbReference type="RefSeq" id="WP_006953192.1">
    <property type="nucleotide sequence ID" value="NZ_JH594523.1"/>
</dbReference>